<dbReference type="EMBL" id="CAADRP010000125">
    <property type="protein sequence ID" value="VFU23725.1"/>
    <property type="molecule type" value="Genomic_DNA"/>
</dbReference>
<protein>
    <submittedName>
        <fullName evidence="1">Uncharacterized protein</fullName>
    </submittedName>
</protein>
<name>A0A6N2KKG7_SALVM</name>
<dbReference type="AlphaFoldDB" id="A0A6N2KKG7"/>
<proteinExistence type="predicted"/>
<organism evidence="1">
    <name type="scientific">Salix viminalis</name>
    <name type="common">Common osier</name>
    <name type="synonym">Basket willow</name>
    <dbReference type="NCBI Taxonomy" id="40686"/>
    <lineage>
        <taxon>Eukaryota</taxon>
        <taxon>Viridiplantae</taxon>
        <taxon>Streptophyta</taxon>
        <taxon>Embryophyta</taxon>
        <taxon>Tracheophyta</taxon>
        <taxon>Spermatophyta</taxon>
        <taxon>Magnoliopsida</taxon>
        <taxon>eudicotyledons</taxon>
        <taxon>Gunneridae</taxon>
        <taxon>Pentapetalae</taxon>
        <taxon>rosids</taxon>
        <taxon>fabids</taxon>
        <taxon>Malpighiales</taxon>
        <taxon>Salicaceae</taxon>
        <taxon>Saliceae</taxon>
        <taxon>Salix</taxon>
    </lineage>
</organism>
<evidence type="ECO:0000313" key="1">
    <source>
        <dbReference type="EMBL" id="VFU23725.1"/>
    </source>
</evidence>
<gene>
    <name evidence="1" type="ORF">SVIM_LOCUS38666</name>
</gene>
<accession>A0A6N2KKG7</accession>
<reference evidence="1" key="1">
    <citation type="submission" date="2019-03" db="EMBL/GenBank/DDBJ databases">
        <authorList>
            <person name="Mank J."/>
            <person name="Almeida P."/>
        </authorList>
    </citation>
    <scope>NUCLEOTIDE SEQUENCE</scope>
    <source>
        <strain evidence="1">78183</strain>
    </source>
</reference>
<sequence>MQLEDFLKHKELVRFSFETCVSQRSPVEQNIRGCVTWVSGNIKDRLDPAHFDAIFFNQTELREALLHQWKESINSTKKQGSESSNMFVFPSSLELILLKTKAIVRSSVLGTVKTVTVGGTGTNFNFHAITTPKLGIDDIISSKAIFPHHHAISSPANVTTDTNSRPDSGWKGKSSILLGDSIVNFAERCARLNPCSLKPCINCDFSKID</sequence>